<dbReference type="Pfam" id="PF11074">
    <property type="entry name" value="DUF2779"/>
    <property type="match status" value="1"/>
</dbReference>
<feature type="domain" description="DUF2779" evidence="1">
    <location>
        <begin position="305"/>
        <end position="431"/>
    </location>
</feature>
<dbReference type="AlphaFoldDB" id="A0A1F7WQJ2"/>
<accession>A0A1F7WQJ2</accession>
<gene>
    <name evidence="2" type="ORF">A2008_13545</name>
</gene>
<proteinExistence type="predicted"/>
<dbReference type="Proteomes" id="UP000178735">
    <property type="component" value="Unassembled WGS sequence"/>
</dbReference>
<evidence type="ECO:0000313" key="3">
    <source>
        <dbReference type="Proteomes" id="UP000178735"/>
    </source>
</evidence>
<organism evidence="2 3">
    <name type="scientific">Candidatus Wallbacteria bacterium GWC2_49_35</name>
    <dbReference type="NCBI Taxonomy" id="1817813"/>
    <lineage>
        <taxon>Bacteria</taxon>
        <taxon>Candidatus Walliibacteriota</taxon>
    </lineage>
</organism>
<comment type="caution">
    <text evidence="2">The sequence shown here is derived from an EMBL/GenBank/DDBJ whole genome shotgun (WGS) entry which is preliminary data.</text>
</comment>
<reference evidence="2 3" key="1">
    <citation type="journal article" date="2016" name="Nat. Commun.">
        <title>Thousands of microbial genomes shed light on interconnected biogeochemical processes in an aquifer system.</title>
        <authorList>
            <person name="Anantharaman K."/>
            <person name="Brown C.T."/>
            <person name="Hug L.A."/>
            <person name="Sharon I."/>
            <person name="Castelle C.J."/>
            <person name="Probst A.J."/>
            <person name="Thomas B.C."/>
            <person name="Singh A."/>
            <person name="Wilkins M.J."/>
            <person name="Karaoz U."/>
            <person name="Brodie E.L."/>
            <person name="Williams K.H."/>
            <person name="Hubbard S.S."/>
            <person name="Banfield J.F."/>
        </authorList>
    </citation>
    <scope>NUCLEOTIDE SEQUENCE [LARGE SCALE GENOMIC DNA]</scope>
</reference>
<protein>
    <recommendedName>
        <fullName evidence="1">DUF2779 domain-containing protein</fullName>
    </recommendedName>
</protein>
<dbReference type="EMBL" id="MGFH01000127">
    <property type="protein sequence ID" value="OGM05093.1"/>
    <property type="molecule type" value="Genomic_DNA"/>
</dbReference>
<name>A0A1F7WQJ2_9BACT</name>
<evidence type="ECO:0000259" key="1">
    <source>
        <dbReference type="Pfam" id="PF11074"/>
    </source>
</evidence>
<sequence length="507" mass="57837">MAYINRKIFLEARNCMRKAWLMARDRINGVREELTEHQEFMIDSGGRINELARERFAGGVLVAETDAAAAAEKTRALMCDPAVPAIFDAAFISGAMIARPDIIERDDEVVDGWRLIDVKSAPYYKTSVKRPRSRTGKYFTEAAFNLMVMRDCGVSVAGVSVMFVSRHYRLERGSGGLFTAFECAFEAEKLLKSFEKIRGPIIDALTADETPAAAMTTICKNCGYYENCPVSEIKDPVFLFNSINQKRFVQMIEDGYLSIGDIPDGYFRYPADGLYYMMRESVKTGKPFVSPGFKKALEAVRWPAYYLDFESLATVLPIYRGGLPYEHMLVQYSLHIKESHSCTPDNIRHFEYIAEPGRDCRRELFESLVENIGECGSIIVYSDFEKLCIRRAAERYPHLRERLCAMQERIFDLCEFMRKNYYHPDFKGLFSIKKTLPVLVPGMNYDDLSVSNGGEAIVKHYNLAAGKLSVEEGMRARRELLEYCARDTMAMVRLHERLIEIGCCRKA</sequence>
<dbReference type="InterPro" id="IPR021301">
    <property type="entry name" value="DUF2779"/>
</dbReference>
<evidence type="ECO:0000313" key="2">
    <source>
        <dbReference type="EMBL" id="OGM05093.1"/>
    </source>
</evidence>